<dbReference type="OrthoDB" id="696112at2759"/>
<protein>
    <submittedName>
        <fullName evidence="1">Uncharacterized protein</fullName>
    </submittedName>
</protein>
<organism evidence="1 2">
    <name type="scientific">Panicum miliaceum</name>
    <name type="common">Proso millet</name>
    <name type="synonym">Broomcorn millet</name>
    <dbReference type="NCBI Taxonomy" id="4540"/>
    <lineage>
        <taxon>Eukaryota</taxon>
        <taxon>Viridiplantae</taxon>
        <taxon>Streptophyta</taxon>
        <taxon>Embryophyta</taxon>
        <taxon>Tracheophyta</taxon>
        <taxon>Spermatophyta</taxon>
        <taxon>Magnoliopsida</taxon>
        <taxon>Liliopsida</taxon>
        <taxon>Poales</taxon>
        <taxon>Poaceae</taxon>
        <taxon>PACMAD clade</taxon>
        <taxon>Panicoideae</taxon>
        <taxon>Panicodae</taxon>
        <taxon>Paniceae</taxon>
        <taxon>Panicinae</taxon>
        <taxon>Panicum</taxon>
        <taxon>Panicum sect. Panicum</taxon>
    </lineage>
</organism>
<sequence length="172" mass="20311">MKGLAASKKRSKFGSQKLKIEFSRLGGVACENAGTFTEQIVVFTRKRAPLIGVRTWTDIHQDVKDSIISDMMHKWDIENNKENKKKKWTTANEHYKGWRSTLSATCKTYTTYDERMINRPNDLDIVEWHYLVLYFCSEEFQRISNKNSLNRQNRKIYPLTRSKAFSRLSYEQ</sequence>
<dbReference type="EMBL" id="PQIB02000001">
    <property type="protein sequence ID" value="RLN42133.1"/>
    <property type="molecule type" value="Genomic_DNA"/>
</dbReference>
<keyword evidence="2" id="KW-1185">Reference proteome</keyword>
<gene>
    <name evidence="1" type="ORF">C2845_PM01G48300</name>
</gene>
<dbReference type="Proteomes" id="UP000275267">
    <property type="component" value="Unassembled WGS sequence"/>
</dbReference>
<accession>A0A3L6TPC2</accession>
<name>A0A3L6TPC2_PANMI</name>
<evidence type="ECO:0000313" key="2">
    <source>
        <dbReference type="Proteomes" id="UP000275267"/>
    </source>
</evidence>
<dbReference type="PANTHER" id="PTHR33499:SF43">
    <property type="entry name" value="TRANSPOSASE, PTTA_EN_SPM, PLANT"/>
    <property type="match status" value="1"/>
</dbReference>
<proteinExistence type="predicted"/>
<dbReference type="AlphaFoldDB" id="A0A3L6TPC2"/>
<reference evidence="2" key="1">
    <citation type="journal article" date="2019" name="Nat. Commun.">
        <title>The genome of broomcorn millet.</title>
        <authorList>
            <person name="Zou C."/>
            <person name="Miki D."/>
            <person name="Li D."/>
            <person name="Tang Q."/>
            <person name="Xiao L."/>
            <person name="Rajput S."/>
            <person name="Deng P."/>
            <person name="Jia W."/>
            <person name="Huang R."/>
            <person name="Zhang M."/>
            <person name="Sun Y."/>
            <person name="Hu J."/>
            <person name="Fu X."/>
            <person name="Schnable P.S."/>
            <person name="Li F."/>
            <person name="Zhang H."/>
            <person name="Feng B."/>
            <person name="Zhu X."/>
            <person name="Liu R."/>
            <person name="Schnable J.C."/>
            <person name="Zhu J.-K."/>
            <person name="Zhang H."/>
        </authorList>
    </citation>
    <scope>NUCLEOTIDE SEQUENCE [LARGE SCALE GENOMIC DNA]</scope>
</reference>
<comment type="caution">
    <text evidence="1">The sequence shown here is derived from an EMBL/GenBank/DDBJ whole genome shotgun (WGS) entry which is preliminary data.</text>
</comment>
<dbReference type="PANTHER" id="PTHR33499">
    <property type="entry name" value="OS12G0282400 PROTEIN-RELATED"/>
    <property type="match status" value="1"/>
</dbReference>
<evidence type="ECO:0000313" key="1">
    <source>
        <dbReference type="EMBL" id="RLN42133.1"/>
    </source>
</evidence>